<dbReference type="STRING" id="37546.A0A1B0FIM5"/>
<sequence>MTDEMQDRLQSKRRDCDVMHGKDTGEHNESTYFKDRVAVPYSSFIMPKLMKDLADRDPDIQWKALNTLSDGVIINSILSQNSKSGYDFVRNITNVFLRKRYKIRETTEEEISVLLEIFIMTAIYMNGAKYILKSDQLVKALYEMIEHDEENSSKAAEILAFATREYDNVFYLQEHYNAIRKLARILRRNVRAYSNPSALYRHLQWLLETFPDVGVKEGLFEILFTRIKNRACNFHKYDLKCFVLLLRCPDGQKRFAVIDGIKQIYEILVDPKRKLDSYENVVYAIMTAMFTKKIILRCSQFVDLPRLLTQLAKDSNETIMQLYCFQEYVNELTANCMVLSLSSINKNDLLYIFINCIALSKAQSKRGKCDVVHGKQKCKVRESSHFKDRATLAYGFGTLPKLMDGIGDEDPELQLKSIHSLAEMLLNPLHGQSAINAYEVVRRRFRYRETSADEMGSILNVFVAISMHMNGGQYILESECLIDQFYEIMERGEEISGKVAGILAFCCKEYDDVCFLQERYNAIGRLARIFGRDICILSHPPAIYRHMKWLLEVYPDVAVNEGLFEILFTRIKNRVQEFWENELECFALLLRCPEGQKRFVAVDGMKEMYDILSDTTRKLKSYKYVVFTIMHGLSSKDALWRCSQFVDLPELITNLAKDDAQLFCFQTLYTLADVPRIKAYMRTNCYEDLKKLDCEEKINEERKAELLHKLDREIFHTTRLRVNDRKPFEIDMEVRQAPFGTRRRVALRHT</sequence>
<accession>A0A1B0FIM5</accession>
<dbReference type="Proteomes" id="UP000092444">
    <property type="component" value="Unassembled WGS sequence"/>
</dbReference>
<evidence type="ECO:0000256" key="1">
    <source>
        <dbReference type="SAM" id="MobiDB-lite"/>
    </source>
</evidence>
<dbReference type="EnsemblMetazoa" id="GMOY003622-RA">
    <property type="protein sequence ID" value="GMOY003622-PA"/>
    <property type="gene ID" value="GMOY003622"/>
</dbReference>
<dbReference type="SUPFAM" id="SSF48371">
    <property type="entry name" value="ARM repeat"/>
    <property type="match status" value="1"/>
</dbReference>
<evidence type="ECO:0000313" key="2">
    <source>
        <dbReference type="EnsemblMetazoa" id="GMOY003622-PA"/>
    </source>
</evidence>
<dbReference type="AlphaFoldDB" id="A0A1B0FIM5"/>
<feature type="region of interest" description="Disordered" evidence="1">
    <location>
        <begin position="1"/>
        <end position="23"/>
    </location>
</feature>
<dbReference type="EMBL" id="CCAG010008793">
    <property type="status" value="NOT_ANNOTATED_CDS"/>
    <property type="molecule type" value="Genomic_DNA"/>
</dbReference>
<name>A0A1B0FIM5_GLOMM</name>
<dbReference type="VEuPathDB" id="VectorBase:GMOY003622"/>
<proteinExistence type="predicted"/>
<reference evidence="2" key="1">
    <citation type="submission" date="2020-05" db="UniProtKB">
        <authorList>
            <consortium name="EnsemblMetazoa"/>
        </authorList>
    </citation>
    <scope>IDENTIFICATION</scope>
    <source>
        <strain evidence="2">Yale</strain>
    </source>
</reference>
<evidence type="ECO:0000313" key="3">
    <source>
        <dbReference type="Proteomes" id="UP000092444"/>
    </source>
</evidence>
<keyword evidence="3" id="KW-1185">Reference proteome</keyword>
<dbReference type="InterPro" id="IPR016024">
    <property type="entry name" value="ARM-type_fold"/>
</dbReference>
<organism evidence="2 3">
    <name type="scientific">Glossina morsitans morsitans</name>
    <name type="common">Savannah tsetse fly</name>
    <dbReference type="NCBI Taxonomy" id="37546"/>
    <lineage>
        <taxon>Eukaryota</taxon>
        <taxon>Metazoa</taxon>
        <taxon>Ecdysozoa</taxon>
        <taxon>Arthropoda</taxon>
        <taxon>Hexapoda</taxon>
        <taxon>Insecta</taxon>
        <taxon>Pterygota</taxon>
        <taxon>Neoptera</taxon>
        <taxon>Endopterygota</taxon>
        <taxon>Diptera</taxon>
        <taxon>Brachycera</taxon>
        <taxon>Muscomorpha</taxon>
        <taxon>Hippoboscoidea</taxon>
        <taxon>Glossinidae</taxon>
        <taxon>Glossina</taxon>
    </lineage>
</organism>
<protein>
    <submittedName>
        <fullName evidence="2">Uncharacterized protein</fullName>
    </submittedName>
</protein>